<keyword evidence="2" id="KW-0378">Hydrolase</keyword>
<protein>
    <recommendedName>
        <fullName evidence="8">AB hydrolase-1 domain-containing protein</fullName>
    </recommendedName>
</protein>
<dbReference type="PANTHER" id="PTHR43248:SF25">
    <property type="entry name" value="AB HYDROLASE-1 DOMAIN-CONTAINING PROTEIN-RELATED"/>
    <property type="match status" value="1"/>
</dbReference>
<keyword evidence="3" id="KW-1133">Transmembrane helix</keyword>
<dbReference type="Gene3D" id="3.40.50.1820">
    <property type="entry name" value="alpha/beta hydrolase"/>
    <property type="match status" value="1"/>
</dbReference>
<dbReference type="PANTHER" id="PTHR43248">
    <property type="entry name" value="2-SUCCINYL-6-HYDROXY-2,4-CYCLOHEXADIENE-1-CARBOXYLATE SYNTHASE"/>
    <property type="match status" value="1"/>
</dbReference>
<evidence type="ECO:0008006" key="8">
    <source>
        <dbReference type="Google" id="ProtNLM"/>
    </source>
</evidence>
<keyword evidence="3" id="KW-0472">Membrane</keyword>
<name>A0A261XVR8_9FUNG</name>
<evidence type="ECO:0000256" key="3">
    <source>
        <dbReference type="SAM" id="Phobius"/>
    </source>
</evidence>
<reference evidence="6 7" key="1">
    <citation type="journal article" date="2017" name="Mycologia">
        <title>Bifiguratus adelaidae, gen. et sp. nov., a new member of Mucoromycotina in endophytic and soil-dwelling habitats.</title>
        <authorList>
            <person name="Torres-Cruz T.J."/>
            <person name="Billingsley Tobias T.L."/>
            <person name="Almatruk M."/>
            <person name="Hesse C."/>
            <person name="Kuske C.R."/>
            <person name="Desiro A."/>
            <person name="Benucci G.M."/>
            <person name="Bonito G."/>
            <person name="Stajich J.E."/>
            <person name="Dunlap C."/>
            <person name="Arnold A.E."/>
            <person name="Porras-Alfaro A."/>
        </authorList>
    </citation>
    <scope>NUCLEOTIDE SEQUENCE [LARGE SCALE GENOMIC DNA]</scope>
    <source>
        <strain evidence="6 7">AZ0501</strain>
    </source>
</reference>
<organism evidence="6 7">
    <name type="scientific">Bifiguratus adelaidae</name>
    <dbReference type="NCBI Taxonomy" id="1938954"/>
    <lineage>
        <taxon>Eukaryota</taxon>
        <taxon>Fungi</taxon>
        <taxon>Fungi incertae sedis</taxon>
        <taxon>Mucoromycota</taxon>
        <taxon>Mucoromycotina</taxon>
        <taxon>Endogonomycetes</taxon>
        <taxon>Endogonales</taxon>
        <taxon>Endogonales incertae sedis</taxon>
        <taxon>Bifiguratus</taxon>
    </lineage>
</organism>
<dbReference type="InterPro" id="IPR013595">
    <property type="entry name" value="Pept_S33_TAP-like_C"/>
</dbReference>
<dbReference type="SUPFAM" id="SSF53474">
    <property type="entry name" value="alpha/beta-Hydrolases"/>
    <property type="match status" value="1"/>
</dbReference>
<evidence type="ECO:0000256" key="2">
    <source>
        <dbReference type="ARBA" id="ARBA00022801"/>
    </source>
</evidence>
<feature type="domain" description="Peptidase S33 tripeptidyl aminopeptidase-like C-terminal" evidence="5">
    <location>
        <begin position="430"/>
        <end position="533"/>
    </location>
</feature>
<comment type="caution">
    <text evidence="6">The sequence shown here is derived from an EMBL/GenBank/DDBJ whole genome shotgun (WGS) entry which is preliminary data.</text>
</comment>
<dbReference type="Pfam" id="PF08386">
    <property type="entry name" value="Abhydrolase_4"/>
    <property type="match status" value="1"/>
</dbReference>
<evidence type="ECO:0000313" key="6">
    <source>
        <dbReference type="EMBL" id="OZJ02459.1"/>
    </source>
</evidence>
<keyword evidence="7" id="KW-1185">Reference proteome</keyword>
<evidence type="ECO:0000256" key="1">
    <source>
        <dbReference type="ARBA" id="ARBA00010088"/>
    </source>
</evidence>
<dbReference type="EMBL" id="MVBO01000150">
    <property type="protein sequence ID" value="OZJ02459.1"/>
    <property type="molecule type" value="Genomic_DNA"/>
</dbReference>
<gene>
    <name evidence="6" type="ORF">BZG36_04098</name>
</gene>
<feature type="transmembrane region" description="Helical" evidence="3">
    <location>
        <begin position="21"/>
        <end position="39"/>
    </location>
</feature>
<proteinExistence type="inferred from homology"/>
<dbReference type="AlphaFoldDB" id="A0A261XVR8"/>
<comment type="similarity">
    <text evidence="1">Belongs to the peptidase S33 family.</text>
</comment>
<dbReference type="InterPro" id="IPR051601">
    <property type="entry name" value="Serine_prot/Carboxylest_S33"/>
</dbReference>
<dbReference type="GO" id="GO:0016787">
    <property type="term" value="F:hydrolase activity"/>
    <property type="evidence" value="ECO:0007669"/>
    <property type="project" value="UniProtKB-KW"/>
</dbReference>
<evidence type="ECO:0000313" key="7">
    <source>
        <dbReference type="Proteomes" id="UP000242875"/>
    </source>
</evidence>
<accession>A0A261XVR8</accession>
<dbReference type="Pfam" id="PF00561">
    <property type="entry name" value="Abhydrolase_1"/>
    <property type="match status" value="1"/>
</dbReference>
<dbReference type="InterPro" id="IPR029058">
    <property type="entry name" value="AB_hydrolase_fold"/>
</dbReference>
<evidence type="ECO:0000259" key="5">
    <source>
        <dbReference type="Pfam" id="PF08386"/>
    </source>
</evidence>
<feature type="domain" description="AB hydrolase-1" evidence="4">
    <location>
        <begin position="106"/>
        <end position="266"/>
    </location>
</feature>
<evidence type="ECO:0000259" key="4">
    <source>
        <dbReference type="Pfam" id="PF00561"/>
    </source>
</evidence>
<dbReference type="InterPro" id="IPR000073">
    <property type="entry name" value="AB_hydrolase_1"/>
</dbReference>
<sequence>MEKAELELGRSATSAKIFSNRTTVGIFLASLVLYGLYILQSLKQGATSPKAALHSYQQGNFTWTTCHGNFSCSTLEVPVDYHSENSATFNISLIRLKATKEPYKGPLFINPGGPGGSGVSFVLRVGDVLSRWVQGHYDIIGFDPRGIGESKTIRCFNDGIENKFFMANRPPYVGEGENPANFAIVREALVNQCFKKSGDFLPFVSTAMVARDLDALREAFGQEYTNYLGLSYSTFLGATYMNMFPDKVGKVVLDGVLDPRAFSGEIFGPLDSTFRHTDDVVDAFGAACEVAGPGKCALAHPDKALAINGKHYVAPTIRKFLKELALRPILANSTGKPFITEADATQVLFTTTYKVVMWPDTAKAFADAIFHGDGTALANLLSSAESERCPLTEAYSLGTAPVLCIDGHHDDHNNLTAWEDGIRKAGSSSPLFAPLMGWEFLSCLYWPVKAAERYAGPWNKKTSNKVLIVGATGDPVTPVENAKFLEELMGGSGVFFQHEGWGHCSLGQPSKCTLRTIRDYFVHGLVPKKGSGCSMETEPFEEIVETAMDDVSFSDLHRMADAIPFFK</sequence>
<dbReference type="OrthoDB" id="2321311at2759"/>
<keyword evidence="3" id="KW-0812">Transmembrane</keyword>
<dbReference type="Proteomes" id="UP000242875">
    <property type="component" value="Unassembled WGS sequence"/>
</dbReference>